<keyword evidence="2" id="KW-0689">Ribosomal protein</keyword>
<dbReference type="SMART" id="SM01403">
    <property type="entry name" value="Ribosomal_S10"/>
    <property type="match status" value="1"/>
</dbReference>
<evidence type="ECO:0000259" key="5">
    <source>
        <dbReference type="SMART" id="SM01403"/>
    </source>
</evidence>
<dbReference type="HAMAP" id="MF_00508">
    <property type="entry name" value="Ribosomal_uS10"/>
    <property type="match status" value="1"/>
</dbReference>
<evidence type="ECO:0000256" key="3">
    <source>
        <dbReference type="ARBA" id="ARBA00023274"/>
    </source>
</evidence>
<dbReference type="GO" id="GO:0006412">
    <property type="term" value="P:translation"/>
    <property type="evidence" value="ECO:0007669"/>
    <property type="project" value="InterPro"/>
</dbReference>
<sequence length="266" mass="28280">MASRTARPLARRIPQVAARSLVSDAAASSSSNTLTPQAQSSQSISSTNASRDLPPTHPRTHGIHVATLTLRAHHPSPLTQFAGFALYAAHSLGIPASQPAALPVTRSLYTVLKSPFVHKKAQENFEKKYHGRVIKLWDADREVIDKWLRYLKKYSIGGVGMKAVVHDWTSLDGTSASTSATPNTTSTETVSDKVLKAVGELTAELKEEVASASETVTEKAKAAASTVKETAGEAAHTVGTLTGVDTLKPEDKSSKAENSSSQQGKQ</sequence>
<dbReference type="OrthoDB" id="366214at2759"/>
<dbReference type="Pfam" id="PF00338">
    <property type="entry name" value="Ribosomal_S10"/>
    <property type="match status" value="1"/>
</dbReference>
<evidence type="ECO:0000256" key="4">
    <source>
        <dbReference type="SAM" id="MobiDB-lite"/>
    </source>
</evidence>
<keyword evidence="3" id="KW-0687">Ribonucleoprotein</keyword>
<feature type="compositionally biased region" description="Low complexity" evidence="4">
    <location>
        <begin position="21"/>
        <end position="46"/>
    </location>
</feature>
<feature type="region of interest" description="Disordered" evidence="4">
    <location>
        <begin position="228"/>
        <end position="266"/>
    </location>
</feature>
<dbReference type="InterPro" id="IPR027486">
    <property type="entry name" value="Ribosomal_uS10_dom"/>
</dbReference>
<dbReference type="AlphaFoldDB" id="A0A8H3TNY6"/>
<dbReference type="GO" id="GO:1990904">
    <property type="term" value="C:ribonucleoprotein complex"/>
    <property type="evidence" value="ECO:0007669"/>
    <property type="project" value="UniProtKB-KW"/>
</dbReference>
<feature type="domain" description="Small ribosomal subunit protein uS10" evidence="5">
    <location>
        <begin position="67"/>
        <end position="164"/>
    </location>
</feature>
<dbReference type="InterPro" id="IPR036838">
    <property type="entry name" value="Ribosomal_uS10_dom_sf"/>
</dbReference>
<dbReference type="Gene3D" id="3.30.70.600">
    <property type="entry name" value="Ribosomal protein S10 domain"/>
    <property type="match status" value="1"/>
</dbReference>
<dbReference type="GO" id="GO:0003735">
    <property type="term" value="F:structural constituent of ribosome"/>
    <property type="evidence" value="ECO:0007669"/>
    <property type="project" value="InterPro"/>
</dbReference>
<proteinExistence type="inferred from homology"/>
<gene>
    <name evidence="6" type="ORF">NliqN6_0910</name>
</gene>
<evidence type="ECO:0000313" key="6">
    <source>
        <dbReference type="EMBL" id="GHJ84508.1"/>
    </source>
</evidence>
<dbReference type="PANTHER" id="PTHR11700">
    <property type="entry name" value="30S RIBOSOMAL PROTEIN S10 FAMILY MEMBER"/>
    <property type="match status" value="1"/>
</dbReference>
<keyword evidence="7" id="KW-1185">Reference proteome</keyword>
<comment type="similarity">
    <text evidence="1">Belongs to the universal ribosomal protein uS10 family.</text>
</comment>
<dbReference type="InterPro" id="IPR001848">
    <property type="entry name" value="Ribosomal_uS10"/>
</dbReference>
<dbReference type="SUPFAM" id="SSF54999">
    <property type="entry name" value="Ribosomal protein S10"/>
    <property type="match status" value="1"/>
</dbReference>
<evidence type="ECO:0000256" key="2">
    <source>
        <dbReference type="ARBA" id="ARBA00022980"/>
    </source>
</evidence>
<reference evidence="6" key="1">
    <citation type="submission" date="2020-07" db="EMBL/GenBank/DDBJ databases">
        <title>Draft Genome Sequence of a Deep-Sea Yeast, Naganishia (Cryptococcus) liquefaciens strain N6.</title>
        <authorList>
            <person name="Han Y.W."/>
            <person name="Kajitani R."/>
            <person name="Morimoto H."/>
            <person name="Parhat M."/>
            <person name="Tsubouchi H."/>
            <person name="Bakenova O."/>
            <person name="Ogata M."/>
            <person name="Argunhan B."/>
            <person name="Aoki R."/>
            <person name="Kajiwara S."/>
            <person name="Itoh T."/>
            <person name="Iwasaki H."/>
        </authorList>
    </citation>
    <scope>NUCLEOTIDE SEQUENCE</scope>
    <source>
        <strain evidence="6">N6</strain>
    </source>
</reference>
<dbReference type="Proteomes" id="UP000620104">
    <property type="component" value="Unassembled WGS sequence"/>
</dbReference>
<feature type="compositionally biased region" description="Polar residues" evidence="4">
    <location>
        <begin position="256"/>
        <end position="266"/>
    </location>
</feature>
<dbReference type="GO" id="GO:0005840">
    <property type="term" value="C:ribosome"/>
    <property type="evidence" value="ECO:0007669"/>
    <property type="project" value="UniProtKB-KW"/>
</dbReference>
<organism evidence="6 7">
    <name type="scientific">Naganishia liquefaciens</name>
    <dbReference type="NCBI Taxonomy" id="104408"/>
    <lineage>
        <taxon>Eukaryota</taxon>
        <taxon>Fungi</taxon>
        <taxon>Dikarya</taxon>
        <taxon>Basidiomycota</taxon>
        <taxon>Agaricomycotina</taxon>
        <taxon>Tremellomycetes</taxon>
        <taxon>Filobasidiales</taxon>
        <taxon>Filobasidiaceae</taxon>
        <taxon>Naganishia</taxon>
    </lineage>
</organism>
<accession>A0A8H3TNY6</accession>
<protein>
    <recommendedName>
        <fullName evidence="5">Small ribosomal subunit protein uS10 domain-containing protein</fullName>
    </recommendedName>
</protein>
<evidence type="ECO:0000313" key="7">
    <source>
        <dbReference type="Proteomes" id="UP000620104"/>
    </source>
</evidence>
<dbReference type="EMBL" id="BLZA01000007">
    <property type="protein sequence ID" value="GHJ84508.1"/>
    <property type="molecule type" value="Genomic_DNA"/>
</dbReference>
<comment type="caution">
    <text evidence="6">The sequence shown here is derived from an EMBL/GenBank/DDBJ whole genome shotgun (WGS) entry which is preliminary data.</text>
</comment>
<evidence type="ECO:0000256" key="1">
    <source>
        <dbReference type="ARBA" id="ARBA00007102"/>
    </source>
</evidence>
<feature type="region of interest" description="Disordered" evidence="4">
    <location>
        <begin position="21"/>
        <end position="60"/>
    </location>
</feature>
<name>A0A8H3TNY6_9TREE</name>